<dbReference type="InterPro" id="IPR036397">
    <property type="entry name" value="RNaseH_sf"/>
</dbReference>
<dbReference type="InterPro" id="IPR038717">
    <property type="entry name" value="Tc1-like_DDE_dom"/>
</dbReference>
<sequence length="318" mass="36907">VGYNNEAARKKQDKRAQAVALYDAGFTISGTARELKISWTCVKNAIKRYREHGTFKDLSRTGRPSKITPRAARHIKRLTSGENRTNAKIITRKLNDSLTTSVSPTTVQRCLHKMGYTYTAKIKGPYFKKIHKVKRMAWCKKFRSYTIEDWRRIIFSDESTYYVLKRKNKTMVWRSKTEKLTPDCIQQITTGCGRKVGIWGAICGYGTTSALLYSDNMNSIKYCEVLKNQLIPSIKRLPKGNKYTFQHDLARWHTSNMVKEQIKKLKINMLEWPPNSPDLNVVEQLWSIIDKRLASKPINSKAELQKHLQEEWDKISLK</sequence>
<feature type="non-terminal residue" evidence="3">
    <location>
        <position position="1"/>
    </location>
</feature>
<dbReference type="AlphaFoldDB" id="A0A820D4X4"/>
<accession>A0A820D4X4</accession>
<dbReference type="Proteomes" id="UP000663823">
    <property type="component" value="Unassembled WGS sequence"/>
</dbReference>
<dbReference type="SUPFAM" id="SSF46689">
    <property type="entry name" value="Homeodomain-like"/>
    <property type="match status" value="1"/>
</dbReference>
<dbReference type="PANTHER" id="PTHR46068:SF1">
    <property type="entry name" value="TRANSPOSASE IS30-LIKE HTH DOMAIN-CONTAINING PROTEIN"/>
    <property type="match status" value="1"/>
</dbReference>
<organism evidence="3 4">
    <name type="scientific">Rotaria sordida</name>
    <dbReference type="NCBI Taxonomy" id="392033"/>
    <lineage>
        <taxon>Eukaryota</taxon>
        <taxon>Metazoa</taxon>
        <taxon>Spiralia</taxon>
        <taxon>Gnathifera</taxon>
        <taxon>Rotifera</taxon>
        <taxon>Eurotatoria</taxon>
        <taxon>Bdelloidea</taxon>
        <taxon>Philodinida</taxon>
        <taxon>Philodinidae</taxon>
        <taxon>Rotaria</taxon>
    </lineage>
</organism>
<dbReference type="GO" id="GO:0003676">
    <property type="term" value="F:nucleic acid binding"/>
    <property type="evidence" value="ECO:0007669"/>
    <property type="project" value="InterPro"/>
</dbReference>
<evidence type="ECO:0000259" key="2">
    <source>
        <dbReference type="Pfam" id="PF13358"/>
    </source>
</evidence>
<evidence type="ECO:0000259" key="1">
    <source>
        <dbReference type="Pfam" id="PF01498"/>
    </source>
</evidence>
<reference evidence="3" key="1">
    <citation type="submission" date="2021-02" db="EMBL/GenBank/DDBJ databases">
        <authorList>
            <person name="Nowell W R."/>
        </authorList>
    </citation>
    <scope>NUCLEOTIDE SEQUENCE</scope>
</reference>
<protein>
    <recommendedName>
        <fullName evidence="5">Transposase</fullName>
    </recommendedName>
</protein>
<feature type="domain" description="Transposase Tc1-like" evidence="1">
    <location>
        <begin position="73"/>
        <end position="143"/>
    </location>
</feature>
<comment type="caution">
    <text evidence="3">The sequence shown here is derived from an EMBL/GenBank/DDBJ whole genome shotgun (WGS) entry which is preliminary data.</text>
</comment>
<feature type="domain" description="Tc1-like transposase DDE" evidence="2">
    <location>
        <begin position="153"/>
        <end position="304"/>
    </location>
</feature>
<dbReference type="Pfam" id="PF13384">
    <property type="entry name" value="HTH_23"/>
    <property type="match status" value="1"/>
</dbReference>
<dbReference type="Gene3D" id="3.30.420.10">
    <property type="entry name" value="Ribonuclease H-like superfamily/Ribonuclease H"/>
    <property type="match status" value="1"/>
</dbReference>
<dbReference type="Gene3D" id="1.10.10.10">
    <property type="entry name" value="Winged helix-like DNA-binding domain superfamily/Winged helix DNA-binding domain"/>
    <property type="match status" value="1"/>
</dbReference>
<dbReference type="NCBIfam" id="NF033545">
    <property type="entry name" value="transpos_IS630"/>
    <property type="match status" value="1"/>
</dbReference>
<evidence type="ECO:0000313" key="4">
    <source>
        <dbReference type="Proteomes" id="UP000663823"/>
    </source>
</evidence>
<name>A0A820D4X4_9BILA</name>
<dbReference type="InterPro" id="IPR009057">
    <property type="entry name" value="Homeodomain-like_sf"/>
</dbReference>
<dbReference type="Pfam" id="PF13358">
    <property type="entry name" value="DDE_3"/>
    <property type="match status" value="1"/>
</dbReference>
<dbReference type="PANTHER" id="PTHR46068">
    <property type="entry name" value="PROTEIN CBG27172"/>
    <property type="match status" value="1"/>
</dbReference>
<evidence type="ECO:0000313" key="3">
    <source>
        <dbReference type="EMBL" id="CAF4219780.1"/>
    </source>
</evidence>
<gene>
    <name evidence="3" type="ORF">OTI717_LOCUS39327</name>
</gene>
<evidence type="ECO:0008006" key="5">
    <source>
        <dbReference type="Google" id="ProtNLM"/>
    </source>
</evidence>
<dbReference type="InterPro" id="IPR047655">
    <property type="entry name" value="Transpos_IS630-like"/>
</dbReference>
<dbReference type="EMBL" id="CAJOAX010024865">
    <property type="protein sequence ID" value="CAF4219780.1"/>
    <property type="molecule type" value="Genomic_DNA"/>
</dbReference>
<dbReference type="Pfam" id="PF01498">
    <property type="entry name" value="HTH_Tnp_Tc3_2"/>
    <property type="match status" value="1"/>
</dbReference>
<dbReference type="InterPro" id="IPR002492">
    <property type="entry name" value="Transposase_Tc1-like"/>
</dbReference>
<proteinExistence type="predicted"/>
<dbReference type="InterPro" id="IPR036388">
    <property type="entry name" value="WH-like_DNA-bd_sf"/>
</dbReference>